<dbReference type="PANTHER" id="PTHR34075">
    <property type="entry name" value="BLR3430 PROTEIN"/>
    <property type="match status" value="1"/>
</dbReference>
<dbReference type="EMBL" id="SRXV01000003">
    <property type="protein sequence ID" value="TGY92413.1"/>
    <property type="molecule type" value="Genomic_DNA"/>
</dbReference>
<comment type="caution">
    <text evidence="3">The sequence shown here is derived from an EMBL/GenBank/DDBJ whole genome shotgun (WGS) entry which is preliminary data.</text>
</comment>
<dbReference type="InterPro" id="IPR052513">
    <property type="entry name" value="Thioester_dehydratase-like"/>
</dbReference>
<dbReference type="Pfam" id="PF01796">
    <property type="entry name" value="OB_ChsH2_C"/>
    <property type="match status" value="1"/>
</dbReference>
<accession>A0A4S2H9M7</accession>
<proteinExistence type="predicted"/>
<dbReference type="InterPro" id="IPR012340">
    <property type="entry name" value="NA-bd_OB-fold"/>
</dbReference>
<organism evidence="3 4">
    <name type="scientific">Marinicauda pacifica</name>
    <dbReference type="NCBI Taxonomy" id="1133559"/>
    <lineage>
        <taxon>Bacteria</taxon>
        <taxon>Pseudomonadati</taxon>
        <taxon>Pseudomonadota</taxon>
        <taxon>Alphaproteobacteria</taxon>
        <taxon>Maricaulales</taxon>
        <taxon>Maricaulaceae</taxon>
        <taxon>Marinicauda</taxon>
    </lineage>
</organism>
<dbReference type="InterPro" id="IPR002878">
    <property type="entry name" value="ChsH2_C"/>
</dbReference>
<dbReference type="Pfam" id="PF12172">
    <property type="entry name" value="zf-ChsH2"/>
    <property type="match status" value="1"/>
</dbReference>
<dbReference type="AlphaFoldDB" id="A0A4S2H9M7"/>
<dbReference type="Proteomes" id="UP000305451">
    <property type="component" value="Unassembled WGS sequence"/>
</dbReference>
<evidence type="ECO:0000259" key="2">
    <source>
        <dbReference type="Pfam" id="PF12172"/>
    </source>
</evidence>
<feature type="domain" description="ChsH2 C-terminal OB-fold" evidence="1">
    <location>
        <begin position="58"/>
        <end position="117"/>
    </location>
</feature>
<feature type="domain" description="ChsH2 rubredoxin-like zinc ribbon" evidence="2">
    <location>
        <begin position="22"/>
        <end position="52"/>
    </location>
</feature>
<reference evidence="3 4" key="1">
    <citation type="journal article" date="2013" name="Int. J. Syst. Evol. Microbiol.">
        <title>Marinicauda pacifica gen. nov., sp. nov., a prosthecate alphaproteobacterium of the family Hyphomonadaceae isolated from deep seawater.</title>
        <authorList>
            <person name="Zhang X.Y."/>
            <person name="Li G.W."/>
            <person name="Wang C.S."/>
            <person name="Zhang Y.J."/>
            <person name="Xu X.W."/>
            <person name="Li H."/>
            <person name="Liu A."/>
            <person name="Liu C."/>
            <person name="Xie B.B."/>
            <person name="Qin Q.L."/>
            <person name="Xu Z."/>
            <person name="Chen X.L."/>
            <person name="Zhou B.C."/>
            <person name="Zhang Y.Z."/>
        </authorList>
    </citation>
    <scope>NUCLEOTIDE SEQUENCE [LARGE SCALE GENOMIC DNA]</scope>
    <source>
        <strain evidence="3 4">P-1 km-3</strain>
    </source>
</reference>
<dbReference type="RefSeq" id="WP_135945547.1">
    <property type="nucleotide sequence ID" value="NZ_BMEI01000003.1"/>
</dbReference>
<dbReference type="OrthoDB" id="4303499at2"/>
<evidence type="ECO:0000313" key="3">
    <source>
        <dbReference type="EMBL" id="TGY92413.1"/>
    </source>
</evidence>
<dbReference type="PANTHER" id="PTHR34075:SF5">
    <property type="entry name" value="BLR3430 PROTEIN"/>
    <property type="match status" value="1"/>
</dbReference>
<protein>
    <submittedName>
        <fullName evidence="3">Benzoylsuccinyl-CoA thiolase</fullName>
    </submittedName>
</protein>
<dbReference type="InterPro" id="IPR022002">
    <property type="entry name" value="ChsH2_Znr"/>
</dbReference>
<evidence type="ECO:0000259" key="1">
    <source>
        <dbReference type="Pfam" id="PF01796"/>
    </source>
</evidence>
<sequence length="142" mass="15076">MTDTAKPVVPEVLDLSGDAAALTGSRCTACGAVYYPRAAGCRNPECGSGALEPEPIVGYGVLHSFTVQRYQPPSLFGMDPWSPYAIALVDMPQGVRVMGIVAGRHMQDLQIGMRLSLASQVIAQDGEQPVATHMFVPADDRS</sequence>
<evidence type="ECO:0000313" key="4">
    <source>
        <dbReference type="Proteomes" id="UP000305451"/>
    </source>
</evidence>
<keyword evidence="4" id="KW-1185">Reference proteome</keyword>
<name>A0A4S2H9M7_9PROT</name>
<gene>
    <name evidence="3" type="ORF">E5162_12280</name>
</gene>
<dbReference type="SUPFAM" id="SSF50249">
    <property type="entry name" value="Nucleic acid-binding proteins"/>
    <property type="match status" value="1"/>
</dbReference>